<dbReference type="Pfam" id="PF03073">
    <property type="entry name" value="TspO_MBR"/>
    <property type="match status" value="1"/>
</dbReference>
<dbReference type="CDD" id="cd15904">
    <property type="entry name" value="TSPO_MBR"/>
    <property type="match status" value="1"/>
</dbReference>
<dbReference type="PIRSF" id="PIRSF005859">
    <property type="entry name" value="PBR"/>
    <property type="match status" value="1"/>
</dbReference>
<keyword evidence="3 6" id="KW-0812">Transmembrane</keyword>
<evidence type="ECO:0000256" key="6">
    <source>
        <dbReference type="SAM" id="Phobius"/>
    </source>
</evidence>
<sequence length="157" mass="17873">MKKIKITDLLIFIVTAELVGALSALLSGDYKSFYSEYIRPPLMPPAWLFPVVWAVLYALMGISAYIIWNSNGSEIRKATALKLYFLQLAVNFSWSIIFFRFRLLETAAIIAVLLLVLVVLMVISFKRIKNAAAWLNVPYIIWLIFASYLAVSVYILN</sequence>
<name>A0A1H6L9W6_RUMFL</name>
<accession>A0A1H6L9W6</accession>
<keyword evidence="4 6" id="KW-1133">Transmembrane helix</keyword>
<evidence type="ECO:0000256" key="4">
    <source>
        <dbReference type="ARBA" id="ARBA00022989"/>
    </source>
</evidence>
<feature type="transmembrane region" description="Helical" evidence="6">
    <location>
        <begin position="107"/>
        <end position="125"/>
    </location>
</feature>
<dbReference type="OrthoDB" id="9795496at2"/>
<evidence type="ECO:0000313" key="7">
    <source>
        <dbReference type="EMBL" id="SEH82821.1"/>
    </source>
</evidence>
<dbReference type="InterPro" id="IPR004307">
    <property type="entry name" value="TspO_MBR"/>
</dbReference>
<comment type="subcellular location">
    <subcellularLocation>
        <location evidence="1">Membrane</location>
        <topology evidence="1">Multi-pass membrane protein</topology>
    </subcellularLocation>
</comment>
<comment type="similarity">
    <text evidence="2">Belongs to the TspO/BZRP family.</text>
</comment>
<dbReference type="GO" id="GO:0016020">
    <property type="term" value="C:membrane"/>
    <property type="evidence" value="ECO:0007669"/>
    <property type="project" value="UniProtKB-SubCell"/>
</dbReference>
<evidence type="ECO:0000256" key="5">
    <source>
        <dbReference type="ARBA" id="ARBA00023136"/>
    </source>
</evidence>
<proteinExistence type="inferred from homology"/>
<evidence type="ECO:0000313" key="8">
    <source>
        <dbReference type="Proteomes" id="UP000183190"/>
    </source>
</evidence>
<gene>
    <name evidence="7" type="ORF">SAMN02910265_02916</name>
</gene>
<evidence type="ECO:0000256" key="1">
    <source>
        <dbReference type="ARBA" id="ARBA00004141"/>
    </source>
</evidence>
<dbReference type="FunFam" id="1.20.1260.100:FF:000001">
    <property type="entry name" value="translocator protein 2"/>
    <property type="match status" value="1"/>
</dbReference>
<keyword evidence="5 6" id="KW-0472">Membrane</keyword>
<protein>
    <submittedName>
        <fullName evidence="7">TspO and MBR related proteins</fullName>
    </submittedName>
</protein>
<organism evidence="7 8">
    <name type="scientific">Ruminococcus flavefaciens</name>
    <dbReference type="NCBI Taxonomy" id="1265"/>
    <lineage>
        <taxon>Bacteria</taxon>
        <taxon>Bacillati</taxon>
        <taxon>Bacillota</taxon>
        <taxon>Clostridia</taxon>
        <taxon>Eubacteriales</taxon>
        <taxon>Oscillospiraceae</taxon>
        <taxon>Ruminococcus</taxon>
    </lineage>
</organism>
<dbReference type="Gene3D" id="1.20.1260.100">
    <property type="entry name" value="TspO/MBR protein"/>
    <property type="match status" value="1"/>
</dbReference>
<dbReference type="AlphaFoldDB" id="A0A1H6L9W6"/>
<evidence type="ECO:0000256" key="2">
    <source>
        <dbReference type="ARBA" id="ARBA00007524"/>
    </source>
</evidence>
<dbReference type="EMBL" id="FNWV01000015">
    <property type="protein sequence ID" value="SEH82821.1"/>
    <property type="molecule type" value="Genomic_DNA"/>
</dbReference>
<feature type="transmembrane region" description="Helical" evidence="6">
    <location>
        <begin position="9"/>
        <end position="27"/>
    </location>
</feature>
<dbReference type="InterPro" id="IPR038330">
    <property type="entry name" value="TspO/MBR-related_sf"/>
</dbReference>
<dbReference type="Proteomes" id="UP000183190">
    <property type="component" value="Unassembled WGS sequence"/>
</dbReference>
<feature type="transmembrane region" description="Helical" evidence="6">
    <location>
        <begin position="47"/>
        <end position="68"/>
    </location>
</feature>
<feature type="transmembrane region" description="Helical" evidence="6">
    <location>
        <begin position="137"/>
        <end position="156"/>
    </location>
</feature>
<dbReference type="PANTHER" id="PTHR10057">
    <property type="entry name" value="PERIPHERAL-TYPE BENZODIAZEPINE RECEPTOR"/>
    <property type="match status" value="1"/>
</dbReference>
<reference evidence="7 8" key="1">
    <citation type="submission" date="2016-10" db="EMBL/GenBank/DDBJ databases">
        <authorList>
            <person name="de Groot N.N."/>
        </authorList>
    </citation>
    <scope>NUCLEOTIDE SEQUENCE [LARGE SCALE GENOMIC DNA]</scope>
    <source>
        <strain evidence="7 8">YAD2003</strain>
    </source>
</reference>
<evidence type="ECO:0000256" key="3">
    <source>
        <dbReference type="ARBA" id="ARBA00022692"/>
    </source>
</evidence>
<dbReference type="PANTHER" id="PTHR10057:SF0">
    <property type="entry name" value="TRANSLOCATOR PROTEIN"/>
    <property type="match status" value="1"/>
</dbReference>
<feature type="transmembrane region" description="Helical" evidence="6">
    <location>
        <begin position="80"/>
        <end position="101"/>
    </location>
</feature>
<dbReference type="GO" id="GO:0033013">
    <property type="term" value="P:tetrapyrrole metabolic process"/>
    <property type="evidence" value="ECO:0007669"/>
    <property type="project" value="UniProtKB-ARBA"/>
</dbReference>
<dbReference type="RefSeq" id="WP_074718678.1">
    <property type="nucleotide sequence ID" value="NZ_FNWV01000015.1"/>
</dbReference>